<gene>
    <name evidence="1" type="ORF">AMTR_s00051p00157020</name>
</gene>
<sequence length="184" mass="18817">MPPLAPIVELRMIVTQVEGSSITLSSLGHELRGLLSRVEAEATPPVSSCIVSYACPAVPAPTIGSGAGRDTLFGSPFFGVGGSVDFKILNPRGACGRPSSKPFAASSKYLAIIVGDLILEVPPLNVVDSSVPPPSPLDAKALMARCRGGRDRGVAGSLGYPKVPAKPMAGNGVLVVLRIEAAGF</sequence>
<reference evidence="2" key="1">
    <citation type="journal article" date="2013" name="Science">
        <title>The Amborella genome and the evolution of flowering plants.</title>
        <authorList>
            <consortium name="Amborella Genome Project"/>
        </authorList>
    </citation>
    <scope>NUCLEOTIDE SEQUENCE [LARGE SCALE GENOMIC DNA]</scope>
</reference>
<dbReference type="HOGENOM" id="CLU_1470130_0_0_1"/>
<dbReference type="AlphaFoldDB" id="U5D2L0"/>
<evidence type="ECO:0000313" key="2">
    <source>
        <dbReference type="Proteomes" id="UP000017836"/>
    </source>
</evidence>
<keyword evidence="2" id="KW-1185">Reference proteome</keyword>
<protein>
    <submittedName>
        <fullName evidence="1">Uncharacterized protein</fullName>
    </submittedName>
</protein>
<evidence type="ECO:0000313" key="1">
    <source>
        <dbReference type="EMBL" id="ERN16659.1"/>
    </source>
</evidence>
<accession>U5D2L0</accession>
<dbReference type="EMBL" id="KI392418">
    <property type="protein sequence ID" value="ERN16659.1"/>
    <property type="molecule type" value="Genomic_DNA"/>
</dbReference>
<dbReference type="Proteomes" id="UP000017836">
    <property type="component" value="Unassembled WGS sequence"/>
</dbReference>
<dbReference type="Gramene" id="ERN16659">
    <property type="protein sequence ID" value="ERN16659"/>
    <property type="gene ID" value="AMTR_s00051p00157020"/>
</dbReference>
<organism evidence="1 2">
    <name type="scientific">Amborella trichopoda</name>
    <dbReference type="NCBI Taxonomy" id="13333"/>
    <lineage>
        <taxon>Eukaryota</taxon>
        <taxon>Viridiplantae</taxon>
        <taxon>Streptophyta</taxon>
        <taxon>Embryophyta</taxon>
        <taxon>Tracheophyta</taxon>
        <taxon>Spermatophyta</taxon>
        <taxon>Magnoliopsida</taxon>
        <taxon>Amborellales</taxon>
        <taxon>Amborellaceae</taxon>
        <taxon>Amborella</taxon>
    </lineage>
</organism>
<name>U5D2L0_AMBTC</name>
<proteinExistence type="predicted"/>